<dbReference type="Pfam" id="PF20150">
    <property type="entry name" value="2EXR"/>
    <property type="match status" value="1"/>
</dbReference>
<feature type="compositionally biased region" description="Low complexity" evidence="1">
    <location>
        <begin position="42"/>
        <end position="59"/>
    </location>
</feature>
<evidence type="ECO:0000259" key="2">
    <source>
        <dbReference type="Pfam" id="PF20150"/>
    </source>
</evidence>
<organism evidence="3 4">
    <name type="scientific">Monilinia vaccinii-corymbosi</name>
    <dbReference type="NCBI Taxonomy" id="61207"/>
    <lineage>
        <taxon>Eukaryota</taxon>
        <taxon>Fungi</taxon>
        <taxon>Dikarya</taxon>
        <taxon>Ascomycota</taxon>
        <taxon>Pezizomycotina</taxon>
        <taxon>Leotiomycetes</taxon>
        <taxon>Helotiales</taxon>
        <taxon>Sclerotiniaceae</taxon>
        <taxon>Monilinia</taxon>
    </lineage>
</organism>
<reference evidence="3" key="1">
    <citation type="submission" date="2020-10" db="EMBL/GenBank/DDBJ databases">
        <title>Genome Sequence of Monilinia vaccinii-corymbosi Sheds Light on Mummy Berry Disease Infection of Blueberry and Mating Type.</title>
        <authorList>
            <person name="Yow A.G."/>
            <person name="Zhang Y."/>
            <person name="Bansal K."/>
            <person name="Eacker S.M."/>
            <person name="Sullivan S."/>
            <person name="Liachko I."/>
            <person name="Cubeta M.A."/>
            <person name="Rollins J.A."/>
            <person name="Ashrafi H."/>
        </authorList>
    </citation>
    <scope>NUCLEOTIDE SEQUENCE</scope>
    <source>
        <strain evidence="3">RL-1</strain>
    </source>
</reference>
<protein>
    <recommendedName>
        <fullName evidence="2">2EXR domain-containing protein</fullName>
    </recommendedName>
</protein>
<name>A0A8A3PER9_9HELO</name>
<dbReference type="InterPro" id="IPR045518">
    <property type="entry name" value="2EXR"/>
</dbReference>
<dbReference type="AlphaFoldDB" id="A0A8A3PER9"/>
<dbReference type="Proteomes" id="UP000672032">
    <property type="component" value="Chromosome 4"/>
</dbReference>
<dbReference type="EMBL" id="CP063408">
    <property type="protein sequence ID" value="QSZ33707.1"/>
    <property type="molecule type" value="Genomic_DNA"/>
</dbReference>
<accession>A0A8A3PER9</accession>
<dbReference type="OrthoDB" id="3495933at2759"/>
<evidence type="ECO:0000313" key="3">
    <source>
        <dbReference type="EMBL" id="QSZ33707.1"/>
    </source>
</evidence>
<dbReference type="PANTHER" id="PTHR35910">
    <property type="entry name" value="2EXR DOMAIN-CONTAINING PROTEIN"/>
    <property type="match status" value="1"/>
</dbReference>
<sequence length="442" mass="49762">MTSFLELSTELQNNLHDTMKPTSESNGVVTRTRNQTIPANFAPSASSSKPLPSAAASASANNDRGIQPEILSSLLNCLGLEAVRKLLVSFLRINQRGLGHLSTTKGEGKIYETTFQGGSAIHSVNDGKFLLFGQLPVELKIKIFKYAFEAPRIVSVSHQRLKHNSSCHGHTRLVYSGPQNPYLYVNHLTRHIATLKLQNLFQTNVFHSLGKEFPTIKYNPAIETIWIREIDFWLLSNEYSCSLTLTSQNWAVRTLAITISSKQVIMDKRNLNRLSSILCKFFKGLQELIVIADELDFTTPGFRDEIVFVSRKSKRLPKRRVVAKYTPGVTSLSMELLMGLAYGEWKPEHWSALVSSLTGSLKSTLMKRKEPQRAIQLPVKTKISAEKIHSGLRDYKLRVEAWQYNGDEGQRKAMQEFSAWNVPTIKLLAAVTQNDLNRKTDS</sequence>
<feature type="domain" description="2EXR" evidence="2">
    <location>
        <begin position="129"/>
        <end position="224"/>
    </location>
</feature>
<proteinExistence type="predicted"/>
<evidence type="ECO:0000313" key="4">
    <source>
        <dbReference type="Proteomes" id="UP000672032"/>
    </source>
</evidence>
<gene>
    <name evidence="3" type="ORF">DSL72_005278</name>
</gene>
<keyword evidence="4" id="KW-1185">Reference proteome</keyword>
<dbReference type="PANTHER" id="PTHR35910:SF6">
    <property type="entry name" value="2EXR DOMAIN-CONTAINING PROTEIN"/>
    <property type="match status" value="1"/>
</dbReference>
<evidence type="ECO:0000256" key="1">
    <source>
        <dbReference type="SAM" id="MobiDB-lite"/>
    </source>
</evidence>
<feature type="region of interest" description="Disordered" evidence="1">
    <location>
        <begin position="39"/>
        <end position="59"/>
    </location>
</feature>